<organism evidence="1 2">
    <name type="scientific">Chelatococcus reniformis</name>
    <dbReference type="NCBI Taxonomy" id="1494448"/>
    <lineage>
        <taxon>Bacteria</taxon>
        <taxon>Pseudomonadati</taxon>
        <taxon>Pseudomonadota</taxon>
        <taxon>Alphaproteobacteria</taxon>
        <taxon>Hyphomicrobiales</taxon>
        <taxon>Chelatococcaceae</taxon>
        <taxon>Chelatococcus</taxon>
    </lineage>
</organism>
<name>A0A916TZN5_9HYPH</name>
<proteinExistence type="predicted"/>
<reference evidence="1" key="2">
    <citation type="submission" date="2020-09" db="EMBL/GenBank/DDBJ databases">
        <authorList>
            <person name="Sun Q."/>
            <person name="Zhou Y."/>
        </authorList>
    </citation>
    <scope>NUCLEOTIDE SEQUENCE</scope>
    <source>
        <strain evidence="1">CGMCC 1.12919</strain>
    </source>
</reference>
<evidence type="ECO:0000313" key="2">
    <source>
        <dbReference type="Proteomes" id="UP000637002"/>
    </source>
</evidence>
<reference evidence="1" key="1">
    <citation type="journal article" date="2014" name="Int. J. Syst. Evol. Microbiol.">
        <title>Complete genome sequence of Corynebacterium casei LMG S-19264T (=DSM 44701T), isolated from a smear-ripened cheese.</title>
        <authorList>
            <consortium name="US DOE Joint Genome Institute (JGI-PGF)"/>
            <person name="Walter F."/>
            <person name="Albersmeier A."/>
            <person name="Kalinowski J."/>
            <person name="Ruckert C."/>
        </authorList>
    </citation>
    <scope>NUCLEOTIDE SEQUENCE</scope>
    <source>
        <strain evidence="1">CGMCC 1.12919</strain>
    </source>
</reference>
<evidence type="ECO:0000313" key="1">
    <source>
        <dbReference type="EMBL" id="GGC53760.1"/>
    </source>
</evidence>
<keyword evidence="2" id="KW-1185">Reference proteome</keyword>
<dbReference type="EMBL" id="BMGG01000002">
    <property type="protein sequence ID" value="GGC53760.1"/>
    <property type="molecule type" value="Genomic_DNA"/>
</dbReference>
<dbReference type="AlphaFoldDB" id="A0A916TZN5"/>
<sequence length="115" mass="12906">MGGGHPVAKQRSGFKTLEHAVGEGVFVQAGAALPRRHLVDRAARRRFVRSPAWCRAAWVPELKLLRVMSACQWPSCTTRAAALEFGRRPGPKHGAIGRVIQWRRHAHPLLKLERF</sequence>
<accession>A0A916TZN5</accession>
<gene>
    <name evidence="1" type="ORF">GCM10010994_10950</name>
</gene>
<dbReference type="Proteomes" id="UP000637002">
    <property type="component" value="Unassembled WGS sequence"/>
</dbReference>
<protein>
    <submittedName>
        <fullName evidence="1">Uncharacterized protein</fullName>
    </submittedName>
</protein>
<comment type="caution">
    <text evidence="1">The sequence shown here is derived from an EMBL/GenBank/DDBJ whole genome shotgun (WGS) entry which is preliminary data.</text>
</comment>